<keyword evidence="4" id="KW-1185">Reference proteome</keyword>
<keyword evidence="3" id="KW-0378">Hydrolase</keyword>
<evidence type="ECO:0000256" key="1">
    <source>
        <dbReference type="ARBA" id="ARBA00007448"/>
    </source>
</evidence>
<dbReference type="InParanoid" id="A0A1X2GZJ2"/>
<dbReference type="InterPro" id="IPR027417">
    <property type="entry name" value="P-loop_NTPase"/>
</dbReference>
<evidence type="ECO:0000259" key="2">
    <source>
        <dbReference type="SMART" id="SM00382"/>
    </source>
</evidence>
<proteinExistence type="inferred from homology"/>
<name>A0A1X2GZJ2_SYNRA</name>
<dbReference type="EMBL" id="MCGN01000013">
    <property type="protein sequence ID" value="ORY89960.1"/>
    <property type="molecule type" value="Genomic_DNA"/>
</dbReference>
<protein>
    <submittedName>
        <fullName evidence="3">P-loop containing nucleoside triphosphate hydrolase protein</fullName>
    </submittedName>
</protein>
<dbReference type="SMART" id="SM00382">
    <property type="entry name" value="AAA"/>
    <property type="match status" value="1"/>
</dbReference>
<dbReference type="OrthoDB" id="10251412at2759"/>
<accession>A0A1X2GZJ2</accession>
<dbReference type="AlphaFoldDB" id="A0A1X2GZJ2"/>
<dbReference type="GO" id="GO:0005524">
    <property type="term" value="F:ATP binding"/>
    <property type="evidence" value="ECO:0007669"/>
    <property type="project" value="InterPro"/>
</dbReference>
<dbReference type="GO" id="GO:0016887">
    <property type="term" value="F:ATP hydrolysis activity"/>
    <property type="evidence" value="ECO:0007669"/>
    <property type="project" value="InterPro"/>
</dbReference>
<gene>
    <name evidence="3" type="ORF">BCR43DRAFT_499761</name>
</gene>
<comment type="caution">
    <text evidence="3">The sequence shown here is derived from an EMBL/GenBank/DDBJ whole genome shotgun (WGS) entry which is preliminary data.</text>
</comment>
<sequence>MIEPTLGREEFSTTPNVFHQALLYLVSQRVQNQSQGSYMLKPNYEADREALEPPDFHMVPQPNEVHTVDQDGHEFHIQLVRPNVPLAAGERSQSNEPLIRVAVKRTEATVATLVDFLNQTARNYLKHAESLRKQTRSRYDYAASGKWVRICSLYEVQGLQTVALCPENEQLIENDLEAFIHNKGFYKRIGAPYVRGYLLHGSPGTGKTSLVFAIASVLKRHLYFINLSYIDSDSELFQAFASVPANSIVVFEDVDTMTPILHARRAMSLDASPRRTRDDDSAGPRFNLSTFLSILDGHTLEEGIIFIMTTNHPEVLDPAIKRPGRMDIDLELTYATHYQMRRMYRMVLDDDDTSTLDAIYPDLEQEIPEFVVPPSEIMQIMVLYRRRVEEIPDKLRRLVHKYTQQQEGAGLLVETDSPPL</sequence>
<dbReference type="PANTHER" id="PTHR23070">
    <property type="entry name" value="BCS1 AAA-TYPE ATPASE"/>
    <property type="match status" value="1"/>
</dbReference>
<dbReference type="OMA" id="IPPSEIM"/>
<dbReference type="SUPFAM" id="SSF52540">
    <property type="entry name" value="P-loop containing nucleoside triphosphate hydrolases"/>
    <property type="match status" value="1"/>
</dbReference>
<reference evidence="3 4" key="1">
    <citation type="submission" date="2016-07" db="EMBL/GenBank/DDBJ databases">
        <title>Pervasive Adenine N6-methylation of Active Genes in Fungi.</title>
        <authorList>
            <consortium name="DOE Joint Genome Institute"/>
            <person name="Mondo S.J."/>
            <person name="Dannebaum R.O."/>
            <person name="Kuo R.C."/>
            <person name="Labutti K."/>
            <person name="Haridas S."/>
            <person name="Kuo A."/>
            <person name="Salamov A."/>
            <person name="Ahrendt S.R."/>
            <person name="Lipzen A."/>
            <person name="Sullivan W."/>
            <person name="Andreopoulos W.B."/>
            <person name="Clum A."/>
            <person name="Lindquist E."/>
            <person name="Daum C."/>
            <person name="Ramamoorthy G.K."/>
            <person name="Gryganskyi A."/>
            <person name="Culley D."/>
            <person name="Magnuson J.K."/>
            <person name="James T.Y."/>
            <person name="O'Malley M.A."/>
            <person name="Stajich J.E."/>
            <person name="Spatafora J.W."/>
            <person name="Visel A."/>
            <person name="Grigoriev I.V."/>
        </authorList>
    </citation>
    <scope>NUCLEOTIDE SEQUENCE [LARGE SCALE GENOMIC DNA]</scope>
    <source>
        <strain evidence="3 4">NRRL 2496</strain>
    </source>
</reference>
<evidence type="ECO:0000313" key="4">
    <source>
        <dbReference type="Proteomes" id="UP000242180"/>
    </source>
</evidence>
<comment type="similarity">
    <text evidence="1">Belongs to the AAA ATPase family. BCS1 subfamily.</text>
</comment>
<organism evidence="3 4">
    <name type="scientific">Syncephalastrum racemosum</name>
    <name type="common">Filamentous fungus</name>
    <dbReference type="NCBI Taxonomy" id="13706"/>
    <lineage>
        <taxon>Eukaryota</taxon>
        <taxon>Fungi</taxon>
        <taxon>Fungi incertae sedis</taxon>
        <taxon>Mucoromycota</taxon>
        <taxon>Mucoromycotina</taxon>
        <taxon>Mucoromycetes</taxon>
        <taxon>Mucorales</taxon>
        <taxon>Syncephalastraceae</taxon>
        <taxon>Syncephalastrum</taxon>
    </lineage>
</organism>
<dbReference type="Gene3D" id="3.40.50.300">
    <property type="entry name" value="P-loop containing nucleotide triphosphate hydrolases"/>
    <property type="match status" value="1"/>
</dbReference>
<evidence type="ECO:0000313" key="3">
    <source>
        <dbReference type="EMBL" id="ORY89960.1"/>
    </source>
</evidence>
<dbReference type="STRING" id="13706.A0A1X2GZJ2"/>
<dbReference type="Pfam" id="PF00004">
    <property type="entry name" value="AAA"/>
    <property type="match status" value="1"/>
</dbReference>
<dbReference type="InterPro" id="IPR003959">
    <property type="entry name" value="ATPase_AAA_core"/>
</dbReference>
<dbReference type="Proteomes" id="UP000242180">
    <property type="component" value="Unassembled WGS sequence"/>
</dbReference>
<dbReference type="InterPro" id="IPR050747">
    <property type="entry name" value="Mitochondrial_chaperone_BCS1"/>
</dbReference>
<dbReference type="InterPro" id="IPR003593">
    <property type="entry name" value="AAA+_ATPase"/>
</dbReference>
<feature type="domain" description="AAA+ ATPase" evidence="2">
    <location>
        <begin position="193"/>
        <end position="336"/>
    </location>
</feature>